<evidence type="ECO:0000313" key="2">
    <source>
        <dbReference type="Proteomes" id="UP000789920"/>
    </source>
</evidence>
<name>A0ACA9KTC7_9GLOM</name>
<gene>
    <name evidence="1" type="ORF">RPERSI_LOCUS1361</name>
</gene>
<sequence>MTAHGFNSTPYSELNRRIRGPPRLLQKDYGLEGTLATVLKIEEFDIPEINKMIS</sequence>
<dbReference type="Proteomes" id="UP000789920">
    <property type="component" value="Unassembled WGS sequence"/>
</dbReference>
<dbReference type="EMBL" id="CAJVQC010001227">
    <property type="protein sequence ID" value="CAG8490307.1"/>
    <property type="molecule type" value="Genomic_DNA"/>
</dbReference>
<organism evidence="1 2">
    <name type="scientific">Racocetra persica</name>
    <dbReference type="NCBI Taxonomy" id="160502"/>
    <lineage>
        <taxon>Eukaryota</taxon>
        <taxon>Fungi</taxon>
        <taxon>Fungi incertae sedis</taxon>
        <taxon>Mucoromycota</taxon>
        <taxon>Glomeromycotina</taxon>
        <taxon>Glomeromycetes</taxon>
        <taxon>Diversisporales</taxon>
        <taxon>Gigasporaceae</taxon>
        <taxon>Racocetra</taxon>
    </lineage>
</organism>
<proteinExistence type="predicted"/>
<reference evidence="1" key="1">
    <citation type="submission" date="2021-06" db="EMBL/GenBank/DDBJ databases">
        <authorList>
            <person name="Kallberg Y."/>
            <person name="Tangrot J."/>
            <person name="Rosling A."/>
        </authorList>
    </citation>
    <scope>NUCLEOTIDE SEQUENCE</scope>
    <source>
        <strain evidence="1">MA461A</strain>
    </source>
</reference>
<comment type="caution">
    <text evidence="1">The sequence shown here is derived from an EMBL/GenBank/DDBJ whole genome shotgun (WGS) entry which is preliminary data.</text>
</comment>
<protein>
    <submittedName>
        <fullName evidence="1">5924_t:CDS:1</fullName>
    </submittedName>
</protein>
<accession>A0ACA9KTC7</accession>
<keyword evidence="2" id="KW-1185">Reference proteome</keyword>
<evidence type="ECO:0000313" key="1">
    <source>
        <dbReference type="EMBL" id="CAG8490307.1"/>
    </source>
</evidence>